<evidence type="ECO:0000313" key="1">
    <source>
        <dbReference type="EMBL" id="KAI5670860.1"/>
    </source>
</evidence>
<proteinExistence type="predicted"/>
<gene>
    <name evidence="1" type="ORF">M9H77_11224</name>
</gene>
<keyword evidence="2" id="KW-1185">Reference proteome</keyword>
<comment type="caution">
    <text evidence="1">The sequence shown here is derived from an EMBL/GenBank/DDBJ whole genome shotgun (WGS) entry which is preliminary data.</text>
</comment>
<sequence length="245" mass="28496">MGKRNNDESEYIFVYHLIFGIKNSRSSTVCYIELRAWSVQTIYNVLAKMKKRMQGRNTVDEVFYLSARRGYMFTICILLLRYNMPLLKAIGMTPTGKNFTIVTAFMRNEQATTCRWVLEQIKHFQQNKGSIFEVSRLHSWKQKISVIKGAVRFFLFQNRPSYFKKGLFRFSFYKKIGRLFSKTGRPFLVFYCKNVTVTQTVTATFSLSYIYQFLTGGLGLGAHKESTSQIGEVEIPTLPLSELEH</sequence>
<protein>
    <submittedName>
        <fullName evidence="1">Uncharacterized protein</fullName>
    </submittedName>
</protein>
<dbReference type="EMBL" id="CM044703">
    <property type="protein sequence ID" value="KAI5670860.1"/>
    <property type="molecule type" value="Genomic_DNA"/>
</dbReference>
<organism evidence="1 2">
    <name type="scientific">Catharanthus roseus</name>
    <name type="common">Madagascar periwinkle</name>
    <name type="synonym">Vinca rosea</name>
    <dbReference type="NCBI Taxonomy" id="4058"/>
    <lineage>
        <taxon>Eukaryota</taxon>
        <taxon>Viridiplantae</taxon>
        <taxon>Streptophyta</taxon>
        <taxon>Embryophyta</taxon>
        <taxon>Tracheophyta</taxon>
        <taxon>Spermatophyta</taxon>
        <taxon>Magnoliopsida</taxon>
        <taxon>eudicotyledons</taxon>
        <taxon>Gunneridae</taxon>
        <taxon>Pentapetalae</taxon>
        <taxon>asterids</taxon>
        <taxon>lamiids</taxon>
        <taxon>Gentianales</taxon>
        <taxon>Apocynaceae</taxon>
        <taxon>Rauvolfioideae</taxon>
        <taxon>Vinceae</taxon>
        <taxon>Catharanthinae</taxon>
        <taxon>Catharanthus</taxon>
    </lineage>
</organism>
<evidence type="ECO:0000313" key="2">
    <source>
        <dbReference type="Proteomes" id="UP001060085"/>
    </source>
</evidence>
<dbReference type="Proteomes" id="UP001060085">
    <property type="component" value="Linkage Group LG03"/>
</dbReference>
<accession>A0ACC0BE08</accession>
<name>A0ACC0BE08_CATRO</name>
<reference evidence="2" key="1">
    <citation type="journal article" date="2023" name="Nat. Plants">
        <title>Single-cell RNA sequencing provides a high-resolution roadmap for understanding the multicellular compartmentation of specialized metabolism.</title>
        <authorList>
            <person name="Sun S."/>
            <person name="Shen X."/>
            <person name="Li Y."/>
            <person name="Li Y."/>
            <person name="Wang S."/>
            <person name="Li R."/>
            <person name="Zhang H."/>
            <person name="Shen G."/>
            <person name="Guo B."/>
            <person name="Wei J."/>
            <person name="Xu J."/>
            <person name="St-Pierre B."/>
            <person name="Chen S."/>
            <person name="Sun C."/>
        </authorList>
    </citation>
    <scope>NUCLEOTIDE SEQUENCE [LARGE SCALE GENOMIC DNA]</scope>
</reference>